<dbReference type="InParanoid" id="A0A7C8IJZ7"/>
<feature type="compositionally biased region" description="Low complexity" evidence="1">
    <location>
        <begin position="280"/>
        <end position="316"/>
    </location>
</feature>
<name>A0A7C8IJZ7_9PEZI</name>
<evidence type="ECO:0008006" key="4">
    <source>
        <dbReference type="Google" id="ProtNLM"/>
    </source>
</evidence>
<feature type="compositionally biased region" description="Low complexity" evidence="1">
    <location>
        <begin position="419"/>
        <end position="437"/>
    </location>
</feature>
<evidence type="ECO:0000313" key="3">
    <source>
        <dbReference type="Proteomes" id="UP000481858"/>
    </source>
</evidence>
<dbReference type="PANTHER" id="PTHR38048:SF2">
    <property type="entry name" value="HEMERYTHRIN-LIKE DOMAIN-CONTAINING PROTEIN"/>
    <property type="match status" value="1"/>
</dbReference>
<dbReference type="EMBL" id="WUBL01000113">
    <property type="protein sequence ID" value="KAF2965521.1"/>
    <property type="molecule type" value="Genomic_DNA"/>
</dbReference>
<organism evidence="2 3">
    <name type="scientific">Xylaria multiplex</name>
    <dbReference type="NCBI Taxonomy" id="323545"/>
    <lineage>
        <taxon>Eukaryota</taxon>
        <taxon>Fungi</taxon>
        <taxon>Dikarya</taxon>
        <taxon>Ascomycota</taxon>
        <taxon>Pezizomycotina</taxon>
        <taxon>Sordariomycetes</taxon>
        <taxon>Xylariomycetidae</taxon>
        <taxon>Xylariales</taxon>
        <taxon>Xylariaceae</taxon>
        <taxon>Xylaria</taxon>
    </lineage>
</organism>
<protein>
    <recommendedName>
        <fullName evidence="4">Hemerythrin-like domain-containing protein</fullName>
    </recommendedName>
</protein>
<dbReference type="InterPro" id="IPR053206">
    <property type="entry name" value="Dimeric_xanthone_biosynth"/>
</dbReference>
<evidence type="ECO:0000313" key="2">
    <source>
        <dbReference type="EMBL" id="KAF2965521.1"/>
    </source>
</evidence>
<accession>A0A7C8IJZ7</accession>
<evidence type="ECO:0000256" key="1">
    <source>
        <dbReference type="SAM" id="MobiDB-lite"/>
    </source>
</evidence>
<proteinExistence type="predicted"/>
<dbReference type="AlphaFoldDB" id="A0A7C8IJZ7"/>
<feature type="region of interest" description="Disordered" evidence="1">
    <location>
        <begin position="264"/>
        <end position="338"/>
    </location>
</feature>
<feature type="region of interest" description="Disordered" evidence="1">
    <location>
        <begin position="13"/>
        <end position="50"/>
    </location>
</feature>
<feature type="compositionally biased region" description="Polar residues" evidence="1">
    <location>
        <begin position="317"/>
        <end position="330"/>
    </location>
</feature>
<sequence>MVSLIKARPADRGLLAVKPPSPRAASSGGYRQASGSGSGNKAAGNQDGKAKGEIGVLKPWADQPWPLIEVPSKTQHITHPALHIANEIAHIHNAMLRGLNSIYLQAPHVRESQDIADLLFLTQSWSTWLLDHHHLKENTMLPGPSAAPFHLDRDITPTATIKGKEKDGDAEDEETISFLLHRVYAYASATHKDPQAYNATTLEGLLVALADSLVPHLTRQVGVLASMRELCSGISPAATTTKRNEDIPAPLPLPMVTITRTASHTAGLSTPPSTSPPASPSSSTFSCASASTTSSSPPAHSPPSASLSLFPSTSTARPQQHKTSSSISENNKAKTSDAELSGRNLDVIDTEAKDKLARARALLEADDRANKLTQIYASAEAQAAAAIDHFVVPPMIVRLRDATATSYSAASSCFSALPSPALSRTPSSLSLSSVSSRGSRRASKGFGSAAGGVGGGNKGDWPRLSVPAVHAVADKLSPRHEGAWRFLPCDVWGRPRELPFLGS</sequence>
<reference evidence="2 3" key="1">
    <citation type="submission" date="2019-12" db="EMBL/GenBank/DDBJ databases">
        <title>Draft genome sequence of the ascomycete Xylaria multiplex DSM 110363.</title>
        <authorList>
            <person name="Buettner E."/>
            <person name="Kellner H."/>
        </authorList>
    </citation>
    <scope>NUCLEOTIDE SEQUENCE [LARGE SCALE GENOMIC DNA]</scope>
    <source>
        <strain evidence="2 3">DSM 110363</strain>
    </source>
</reference>
<keyword evidence="3" id="KW-1185">Reference proteome</keyword>
<feature type="region of interest" description="Disordered" evidence="1">
    <location>
        <begin position="419"/>
        <end position="454"/>
    </location>
</feature>
<dbReference type="PANTHER" id="PTHR38048">
    <property type="entry name" value="EXPRESSED PROTEIN"/>
    <property type="match status" value="1"/>
</dbReference>
<comment type="caution">
    <text evidence="2">The sequence shown here is derived from an EMBL/GenBank/DDBJ whole genome shotgun (WGS) entry which is preliminary data.</text>
</comment>
<gene>
    <name evidence="2" type="ORF">GQX73_g8038</name>
</gene>
<dbReference type="OrthoDB" id="58416at2759"/>
<feature type="compositionally biased region" description="Low complexity" evidence="1">
    <location>
        <begin position="33"/>
        <end position="45"/>
    </location>
</feature>
<dbReference type="Proteomes" id="UP000481858">
    <property type="component" value="Unassembled WGS sequence"/>
</dbReference>